<dbReference type="InterPro" id="IPR032581">
    <property type="entry name" value="DUF4917"/>
</dbReference>
<gene>
    <name evidence="1" type="ORF">BLA27_25465</name>
</gene>
<evidence type="ECO:0000313" key="2">
    <source>
        <dbReference type="Proteomes" id="UP000182985"/>
    </source>
</evidence>
<name>A0A1J6HE74_9HYPH</name>
<keyword evidence="2" id="KW-1185">Reference proteome</keyword>
<sequence length="126" mass="14245">MSDTGVIDAIATQIIEERRLPIYVAEGTWTAKMAKINSVAYLRHCYNCLEESNGSFFVFGHSAAMNDKHIYKAIFNSNVNHVYFGVYNITDNEIKELDARLAGFMKLGDKNIEYSFFDSTGVNVWG</sequence>
<proteinExistence type="predicted"/>
<accession>A0A1J6HE74</accession>
<evidence type="ECO:0000313" key="1">
    <source>
        <dbReference type="EMBL" id="OIS90683.1"/>
    </source>
</evidence>
<dbReference type="AlphaFoldDB" id="A0A1J6HE74"/>
<reference evidence="1 2" key="1">
    <citation type="submission" date="2016-10" db="EMBL/GenBank/DDBJ databases">
        <title>The Draft Genome Sequence of the Potato Rhizosphere Bacteria Ochrobactrum sp. IPA7.2.</title>
        <authorList>
            <person name="Gogoleva N.E."/>
            <person name="Khlopko Y.A."/>
            <person name="Burygin G.L."/>
            <person name="Plotnikov A.O."/>
        </authorList>
    </citation>
    <scope>NUCLEOTIDE SEQUENCE [LARGE SCALE GENOMIC DNA]</scope>
    <source>
        <strain evidence="1 2">IPA7.2</strain>
    </source>
</reference>
<dbReference type="Proteomes" id="UP000182985">
    <property type="component" value="Unassembled WGS sequence"/>
</dbReference>
<dbReference type="EMBL" id="MOEC01000043">
    <property type="protein sequence ID" value="OIS90683.1"/>
    <property type="molecule type" value="Genomic_DNA"/>
</dbReference>
<comment type="caution">
    <text evidence="1">The sequence shown here is derived from an EMBL/GenBank/DDBJ whole genome shotgun (WGS) entry which is preliminary data.</text>
</comment>
<dbReference type="Pfam" id="PF16263">
    <property type="entry name" value="DUF4917"/>
    <property type="match status" value="1"/>
</dbReference>
<protein>
    <submittedName>
        <fullName evidence="1">Uncharacterized protein</fullName>
    </submittedName>
</protein>
<organism evidence="1 2">
    <name type="scientific">Brucella cytisi</name>
    <dbReference type="NCBI Taxonomy" id="407152"/>
    <lineage>
        <taxon>Bacteria</taxon>
        <taxon>Pseudomonadati</taxon>
        <taxon>Pseudomonadota</taxon>
        <taxon>Alphaproteobacteria</taxon>
        <taxon>Hyphomicrobiales</taxon>
        <taxon>Brucellaceae</taxon>
        <taxon>Brucella/Ochrobactrum group</taxon>
        <taxon>Brucella</taxon>
    </lineage>
</organism>